<dbReference type="GeneID" id="30993461"/>
<dbReference type="Proteomes" id="UP000095085">
    <property type="component" value="Unassembled WGS sequence"/>
</dbReference>
<dbReference type="OrthoDB" id="4480814at2759"/>
<evidence type="ECO:0000256" key="1">
    <source>
        <dbReference type="SAM" id="MobiDB-lite"/>
    </source>
</evidence>
<protein>
    <recommendedName>
        <fullName evidence="6">SUR7-domain-containing protein</fullName>
    </recommendedName>
</protein>
<evidence type="ECO:0000256" key="2">
    <source>
        <dbReference type="SAM" id="Phobius"/>
    </source>
</evidence>
<gene>
    <name evidence="4" type="ORF">HYPBUDRAFT_112557</name>
</gene>
<dbReference type="PANTHER" id="PTHR28019:SF2">
    <property type="entry name" value="CELL MEMBRANE PROTEIN YLR413W-RELATED"/>
    <property type="match status" value="1"/>
</dbReference>
<feature type="transmembrane region" description="Helical" evidence="2">
    <location>
        <begin position="325"/>
        <end position="355"/>
    </location>
</feature>
<keyword evidence="2" id="KW-0812">Transmembrane</keyword>
<proteinExistence type="predicted"/>
<feature type="transmembrane region" description="Helical" evidence="2">
    <location>
        <begin position="246"/>
        <end position="271"/>
    </location>
</feature>
<dbReference type="PANTHER" id="PTHR28019">
    <property type="entry name" value="CELL MEMBRANE PROTEIN YLR413W-RELATED"/>
    <property type="match status" value="1"/>
</dbReference>
<dbReference type="Pfam" id="PF06687">
    <property type="entry name" value="SUR7"/>
    <property type="match status" value="1"/>
</dbReference>
<feature type="chain" id="PRO_5009162259" description="SUR7-domain-containing protein" evidence="3">
    <location>
        <begin position="25"/>
        <end position="391"/>
    </location>
</feature>
<dbReference type="AlphaFoldDB" id="A0A1E4RFP7"/>
<feature type="region of interest" description="Disordered" evidence="1">
    <location>
        <begin position="366"/>
        <end position="391"/>
    </location>
</feature>
<evidence type="ECO:0000313" key="4">
    <source>
        <dbReference type="EMBL" id="ODV66078.1"/>
    </source>
</evidence>
<dbReference type="GO" id="GO:0031505">
    <property type="term" value="P:fungal-type cell wall organization"/>
    <property type="evidence" value="ECO:0007669"/>
    <property type="project" value="TreeGrafter"/>
</dbReference>
<evidence type="ECO:0008006" key="6">
    <source>
        <dbReference type="Google" id="ProtNLM"/>
    </source>
</evidence>
<dbReference type="EMBL" id="KV454543">
    <property type="protein sequence ID" value="ODV66078.1"/>
    <property type="molecule type" value="Genomic_DNA"/>
</dbReference>
<dbReference type="GO" id="GO:0051285">
    <property type="term" value="C:cell cortex of cell tip"/>
    <property type="evidence" value="ECO:0007669"/>
    <property type="project" value="TreeGrafter"/>
</dbReference>
<dbReference type="RefSeq" id="XP_020075145.1">
    <property type="nucleotide sequence ID" value="XM_020218911.1"/>
</dbReference>
<feature type="signal peptide" evidence="3">
    <location>
        <begin position="1"/>
        <end position="24"/>
    </location>
</feature>
<feature type="compositionally biased region" description="Basic and acidic residues" evidence="1">
    <location>
        <begin position="372"/>
        <end position="391"/>
    </location>
</feature>
<evidence type="ECO:0000256" key="3">
    <source>
        <dbReference type="SAM" id="SignalP"/>
    </source>
</evidence>
<keyword evidence="2" id="KW-1133">Transmembrane helix</keyword>
<keyword evidence="2" id="KW-0472">Membrane</keyword>
<feature type="transmembrane region" description="Helical" evidence="2">
    <location>
        <begin position="283"/>
        <end position="305"/>
    </location>
</feature>
<dbReference type="GO" id="GO:0005886">
    <property type="term" value="C:plasma membrane"/>
    <property type="evidence" value="ECO:0007669"/>
    <property type="project" value="InterPro"/>
</dbReference>
<organism evidence="4 5">
    <name type="scientific">Hyphopichia burtonii NRRL Y-1933</name>
    <dbReference type="NCBI Taxonomy" id="984485"/>
    <lineage>
        <taxon>Eukaryota</taxon>
        <taxon>Fungi</taxon>
        <taxon>Dikarya</taxon>
        <taxon>Ascomycota</taxon>
        <taxon>Saccharomycotina</taxon>
        <taxon>Pichiomycetes</taxon>
        <taxon>Debaryomycetaceae</taxon>
        <taxon>Hyphopichia</taxon>
    </lineage>
</organism>
<dbReference type="InterPro" id="IPR052413">
    <property type="entry name" value="SUR7_domain"/>
</dbReference>
<accession>A0A1E4RFP7</accession>
<keyword evidence="5" id="KW-1185">Reference proteome</keyword>
<reference evidence="5" key="1">
    <citation type="submission" date="2016-05" db="EMBL/GenBank/DDBJ databases">
        <title>Comparative genomics of biotechnologically important yeasts.</title>
        <authorList>
            <consortium name="DOE Joint Genome Institute"/>
            <person name="Riley R."/>
            <person name="Haridas S."/>
            <person name="Wolfe K.H."/>
            <person name="Lopes M.R."/>
            <person name="Hittinger C.T."/>
            <person name="Goker M."/>
            <person name="Salamov A."/>
            <person name="Wisecaver J."/>
            <person name="Long T.M."/>
            <person name="Aerts A.L."/>
            <person name="Barry K."/>
            <person name="Choi C."/>
            <person name="Clum A."/>
            <person name="Coughlan A.Y."/>
            <person name="Deshpande S."/>
            <person name="Douglass A.P."/>
            <person name="Hanson S.J."/>
            <person name="Klenk H.-P."/>
            <person name="Labutti K."/>
            <person name="Lapidus A."/>
            <person name="Lindquist E."/>
            <person name="Lipzen A."/>
            <person name="Meier-Kolthoff J.P."/>
            <person name="Ohm R.A."/>
            <person name="Otillar R.P."/>
            <person name="Pangilinan J."/>
            <person name="Peng Y."/>
            <person name="Rokas A."/>
            <person name="Rosa C.A."/>
            <person name="Scheuner C."/>
            <person name="Sibirny A.A."/>
            <person name="Slot J.C."/>
            <person name="Stielow J.B."/>
            <person name="Sun H."/>
            <person name="Kurtzman C.P."/>
            <person name="Blackwell M."/>
            <person name="Grigoriev I.V."/>
            <person name="Jeffries T.W."/>
        </authorList>
    </citation>
    <scope>NUCLEOTIDE SEQUENCE [LARGE SCALE GENOMIC DNA]</scope>
    <source>
        <strain evidence="5">NRRL Y-1933</strain>
    </source>
</reference>
<sequence>MQFRFFRFLLMVFSLACAILSVWALVGSYKNADYLTQNYLIDFHLTGLDLSKLINLDDLSTRDLGLEEVIPSSTTKRDWLDDGLDNLGDAASSAASSVASSVDSVSSDVSGGVNSVLKQILSKYSNEDLGLADVYTISLWGYCKGDADKDNKNKGTFDNSKLNITYCSKPKLGYKFDPLTLFKHEVNNTINDKVDGSDDSNPISKALSSTVKNALEDLVDNIDYDSLDLPSDLNKKITLVNNLTKAGAALILTAAVLSFISIFIQCAGCFLSPDNCCLSFLNFLFEVVILIIALVGAAILTGAYMEVRKKINDETKEYGIRSFLSIQFYAFIWSAVVAAIIVCLLNLLGHCCGLFRTGRKRYRTVSAAPPPADREMGYDHKEGDSDVSSKH</sequence>
<dbReference type="InterPro" id="IPR009571">
    <property type="entry name" value="SUR7/Rim9-like_fungi"/>
</dbReference>
<keyword evidence="3" id="KW-0732">Signal</keyword>
<evidence type="ECO:0000313" key="5">
    <source>
        <dbReference type="Proteomes" id="UP000095085"/>
    </source>
</evidence>
<name>A0A1E4RFP7_9ASCO</name>